<dbReference type="Gene3D" id="3.90.550.10">
    <property type="entry name" value="Spore Coat Polysaccharide Biosynthesis Protein SpsA, Chain A"/>
    <property type="match status" value="1"/>
</dbReference>
<evidence type="ECO:0000313" key="2">
    <source>
        <dbReference type="EMBL" id="KKM78465.1"/>
    </source>
</evidence>
<dbReference type="InterPro" id="IPR029044">
    <property type="entry name" value="Nucleotide-diphossugar_trans"/>
</dbReference>
<reference evidence="2" key="1">
    <citation type="journal article" date="2015" name="Nature">
        <title>Complex archaea that bridge the gap between prokaryotes and eukaryotes.</title>
        <authorList>
            <person name="Spang A."/>
            <person name="Saw J.H."/>
            <person name="Jorgensen S.L."/>
            <person name="Zaremba-Niedzwiedzka K."/>
            <person name="Martijn J."/>
            <person name="Lind A.E."/>
            <person name="van Eijk R."/>
            <person name="Schleper C."/>
            <person name="Guy L."/>
            <person name="Ettema T.J."/>
        </authorList>
    </citation>
    <scope>NUCLEOTIDE SEQUENCE</scope>
</reference>
<proteinExistence type="predicted"/>
<dbReference type="PANTHER" id="PTHR43685">
    <property type="entry name" value="GLYCOSYLTRANSFERASE"/>
    <property type="match status" value="1"/>
</dbReference>
<dbReference type="AlphaFoldDB" id="A0A0F9MNV0"/>
<comment type="caution">
    <text evidence="2">The sequence shown here is derived from an EMBL/GenBank/DDBJ whole genome shotgun (WGS) entry which is preliminary data.</text>
</comment>
<name>A0A0F9MNV0_9ZZZZ</name>
<accession>A0A0F9MNV0</accession>
<dbReference type="Pfam" id="PF00535">
    <property type="entry name" value="Glycos_transf_2"/>
    <property type="match status" value="1"/>
</dbReference>
<sequence length="225" mass="25447">MITVAIPLGPDPVYRDYIEECVASVHKQERPPTEILIIDDQAHLTDTEIAHLRALGPVPLRVWPTPWLSGVAHSFNFGVALARNDLVFMLGSDDRLQPWAVADCLAAWQEHQDPLGYYHMDVQYSTGEQQSVPCNAVMVHKGLWRHTGGFPVHSAVGAPDHIFLSMLLSRGDDAGRLYRVKSSTPPYWYRVHDRTWTKRNASCAGVVGPIRDWFATHWEEPTWTQ</sequence>
<dbReference type="InterPro" id="IPR001173">
    <property type="entry name" value="Glyco_trans_2-like"/>
</dbReference>
<dbReference type="InterPro" id="IPR050834">
    <property type="entry name" value="Glycosyltransf_2"/>
</dbReference>
<dbReference type="EMBL" id="LAZR01008487">
    <property type="protein sequence ID" value="KKM78465.1"/>
    <property type="molecule type" value="Genomic_DNA"/>
</dbReference>
<feature type="domain" description="Glycosyltransferase 2-like" evidence="1">
    <location>
        <begin position="16"/>
        <end position="113"/>
    </location>
</feature>
<evidence type="ECO:0000259" key="1">
    <source>
        <dbReference type="Pfam" id="PF00535"/>
    </source>
</evidence>
<dbReference type="PANTHER" id="PTHR43685:SF2">
    <property type="entry name" value="GLYCOSYLTRANSFERASE 2-LIKE DOMAIN-CONTAINING PROTEIN"/>
    <property type="match status" value="1"/>
</dbReference>
<dbReference type="CDD" id="cd00761">
    <property type="entry name" value="Glyco_tranf_GTA_type"/>
    <property type="match status" value="1"/>
</dbReference>
<gene>
    <name evidence="2" type="ORF">LCGC14_1359720</name>
</gene>
<protein>
    <recommendedName>
        <fullName evidence="1">Glycosyltransferase 2-like domain-containing protein</fullName>
    </recommendedName>
</protein>
<dbReference type="SUPFAM" id="SSF53448">
    <property type="entry name" value="Nucleotide-diphospho-sugar transferases"/>
    <property type="match status" value="1"/>
</dbReference>
<organism evidence="2">
    <name type="scientific">marine sediment metagenome</name>
    <dbReference type="NCBI Taxonomy" id="412755"/>
    <lineage>
        <taxon>unclassified sequences</taxon>
        <taxon>metagenomes</taxon>
        <taxon>ecological metagenomes</taxon>
    </lineage>
</organism>